<evidence type="ECO:0000256" key="3">
    <source>
        <dbReference type="ARBA" id="ARBA00023163"/>
    </source>
</evidence>
<evidence type="ECO:0000313" key="6">
    <source>
        <dbReference type="EMBL" id="GAA5067859.1"/>
    </source>
</evidence>
<dbReference type="InterPro" id="IPR050109">
    <property type="entry name" value="HTH-type_TetR-like_transc_reg"/>
</dbReference>
<dbReference type="Pfam" id="PF02909">
    <property type="entry name" value="TetR_C_1"/>
    <property type="match status" value="1"/>
</dbReference>
<comment type="caution">
    <text evidence="6">The sequence shown here is derived from an EMBL/GenBank/DDBJ whole genome shotgun (WGS) entry which is preliminary data.</text>
</comment>
<dbReference type="InterPro" id="IPR001647">
    <property type="entry name" value="HTH_TetR"/>
</dbReference>
<evidence type="ECO:0000259" key="5">
    <source>
        <dbReference type="PROSITE" id="PS50977"/>
    </source>
</evidence>
<name>A0ABP9L0J7_9NOCA</name>
<sequence>MAQQRETLTRERVLDAALDLIDTQGLTKVSMRRLAASVGVEAMSLYNHVHNKRDLFDGVAARVFEQIPLPDPQLPWQQRIRALCASAHECFTAHPNVVGALAAGQANPRSARALRFLDALLAALLDAGLDERTAVLHYRSLMAMLFGSVMNRSTDITSVAGEPEEPVTEWFSRTVTPDQLPSLHRALPALLDIECHPGFDNAVEIFLAGIQNNPGTNSPTGL</sequence>
<gene>
    <name evidence="6" type="ORF">GCM10023318_57650</name>
</gene>
<feature type="domain" description="HTH tetR-type" evidence="5">
    <location>
        <begin position="7"/>
        <end position="67"/>
    </location>
</feature>
<organism evidence="6 7">
    <name type="scientific">Nocardia callitridis</name>
    <dbReference type="NCBI Taxonomy" id="648753"/>
    <lineage>
        <taxon>Bacteria</taxon>
        <taxon>Bacillati</taxon>
        <taxon>Actinomycetota</taxon>
        <taxon>Actinomycetes</taxon>
        <taxon>Mycobacteriales</taxon>
        <taxon>Nocardiaceae</taxon>
        <taxon>Nocardia</taxon>
    </lineage>
</organism>
<accession>A0ABP9L0J7</accession>
<evidence type="ECO:0000313" key="7">
    <source>
        <dbReference type="Proteomes" id="UP001500603"/>
    </source>
</evidence>
<keyword evidence="2 4" id="KW-0238">DNA-binding</keyword>
<dbReference type="EMBL" id="BAABJM010000008">
    <property type="protein sequence ID" value="GAA5067859.1"/>
    <property type="molecule type" value="Genomic_DNA"/>
</dbReference>
<dbReference type="PANTHER" id="PTHR30055:SF151">
    <property type="entry name" value="TRANSCRIPTIONAL REGULATORY PROTEIN"/>
    <property type="match status" value="1"/>
</dbReference>
<dbReference type="Proteomes" id="UP001500603">
    <property type="component" value="Unassembled WGS sequence"/>
</dbReference>
<feature type="DNA-binding region" description="H-T-H motif" evidence="4">
    <location>
        <begin position="30"/>
        <end position="49"/>
    </location>
</feature>
<keyword evidence="1" id="KW-0805">Transcription regulation</keyword>
<evidence type="ECO:0000256" key="1">
    <source>
        <dbReference type="ARBA" id="ARBA00023015"/>
    </source>
</evidence>
<keyword evidence="3" id="KW-0804">Transcription</keyword>
<dbReference type="InterPro" id="IPR036271">
    <property type="entry name" value="Tet_transcr_reg_TetR-rel_C_sf"/>
</dbReference>
<dbReference type="SUPFAM" id="SSF46689">
    <property type="entry name" value="Homeodomain-like"/>
    <property type="match status" value="1"/>
</dbReference>
<evidence type="ECO:0000256" key="2">
    <source>
        <dbReference type="ARBA" id="ARBA00023125"/>
    </source>
</evidence>
<reference evidence="7" key="1">
    <citation type="journal article" date="2019" name="Int. J. Syst. Evol. Microbiol.">
        <title>The Global Catalogue of Microorganisms (GCM) 10K type strain sequencing project: providing services to taxonomists for standard genome sequencing and annotation.</title>
        <authorList>
            <consortium name="The Broad Institute Genomics Platform"/>
            <consortium name="The Broad Institute Genome Sequencing Center for Infectious Disease"/>
            <person name="Wu L."/>
            <person name="Ma J."/>
        </authorList>
    </citation>
    <scope>NUCLEOTIDE SEQUENCE [LARGE SCALE GENOMIC DNA]</scope>
    <source>
        <strain evidence="7">JCM 18298</strain>
    </source>
</reference>
<evidence type="ECO:0000256" key="4">
    <source>
        <dbReference type="PROSITE-ProRule" id="PRU00335"/>
    </source>
</evidence>
<dbReference type="PROSITE" id="PS50977">
    <property type="entry name" value="HTH_TETR_2"/>
    <property type="match status" value="1"/>
</dbReference>
<dbReference type="Gene3D" id="1.10.357.10">
    <property type="entry name" value="Tetracycline Repressor, domain 2"/>
    <property type="match status" value="1"/>
</dbReference>
<dbReference type="RefSeq" id="WP_345499433.1">
    <property type="nucleotide sequence ID" value="NZ_BAABJM010000008.1"/>
</dbReference>
<dbReference type="SUPFAM" id="SSF48498">
    <property type="entry name" value="Tetracyclin repressor-like, C-terminal domain"/>
    <property type="match status" value="1"/>
</dbReference>
<dbReference type="InterPro" id="IPR004111">
    <property type="entry name" value="Repressor_TetR_C"/>
</dbReference>
<dbReference type="PRINTS" id="PR00455">
    <property type="entry name" value="HTHTETR"/>
</dbReference>
<proteinExistence type="predicted"/>
<dbReference type="PANTHER" id="PTHR30055">
    <property type="entry name" value="HTH-TYPE TRANSCRIPTIONAL REGULATOR RUTR"/>
    <property type="match status" value="1"/>
</dbReference>
<protein>
    <submittedName>
        <fullName evidence="6">TetR/AcrR family transcriptional regulator C-terminal domain-containing protein</fullName>
    </submittedName>
</protein>
<dbReference type="Pfam" id="PF00440">
    <property type="entry name" value="TetR_N"/>
    <property type="match status" value="1"/>
</dbReference>
<dbReference type="InterPro" id="IPR009057">
    <property type="entry name" value="Homeodomain-like_sf"/>
</dbReference>
<keyword evidence="7" id="KW-1185">Reference proteome</keyword>